<accession>A0A4Q4MGX7</accession>
<dbReference type="EMBL" id="PDXA01000016">
    <property type="protein sequence ID" value="RYN51200.1"/>
    <property type="molecule type" value="Genomic_DNA"/>
</dbReference>
<sequence>MTSSTQTIMALSIIAGTGGLLQLGLSISDIALCVDLGKKFGNFVRAGQNDNDLFEVLNEDREALFRRRGLVDAVEMEKRWPQVQFVHRGTKKKGNIMESPPPESPLLKTNHRKKREDTSGGVDRFTWIMVAIVSALDGCLPSSVIQELLIRVFVEVLAREDDIVPALRITIKKNVESWRSFGCARNVAFSIKNEMHKSLSNGELDQHPIQAIPQLNEAEMADAQNFLVWLLRGDSTVFSVMSPITFSIAEAWEKVKLDLCTGGHPTHEGQACVTYHREGHIIGGSSSSTGPIPRGLGSRPLQISWPRDRPESMIDVLGVGRPLEEAMLQAWDRGTKAADHLALVGKADLPFESTSEVYYTLEVSSGAQVSRRYGSHIGMLADQGLPTDTEKIFETLEWILVGAPQDSSRWLQNHVAPDYLLRVDGAAVLRDVEYTQVFFKYQAFIFGFYYRLLRSILCFDLVEPAAFFHGIWGVHSTTFLAMCTQLGQSLRRDEKVSRAHMLYVLSAMYNGRRKIFSTMSPLPRLVGVLGPISVLALPLVRTTDDPDSISKIAVVDLPIVDLNAESADGDLMASEGGGMHFKCPSECDRAATLTRPTGPTHDWAVYPYMSMALSGESTSGVVMAALCGKRLVGWFNPLAADISFLSSAYLRESRSEDDVVAFEVKDEHWVNGEALQPDPGHVDFAFGVVHSHGSPSLRYAAAGFYAETGEEVVVARSASEFSGAFGRIEAQGQGIVIA</sequence>
<name>A0A4Q4MGX7_9PLEO</name>
<evidence type="ECO:0000313" key="2">
    <source>
        <dbReference type="EMBL" id="RYN51200.1"/>
    </source>
</evidence>
<feature type="region of interest" description="Disordered" evidence="1">
    <location>
        <begin position="92"/>
        <end position="118"/>
    </location>
</feature>
<dbReference type="Proteomes" id="UP000292402">
    <property type="component" value="Unassembled WGS sequence"/>
</dbReference>
<dbReference type="AlphaFoldDB" id="A0A4Q4MGX7"/>
<reference evidence="3" key="1">
    <citation type="journal article" date="2019" name="bioRxiv">
        <title>Genomics, evolutionary history and diagnostics of the Alternaria alternata species group including apple and Asian pear pathotypes.</title>
        <authorList>
            <person name="Armitage A.D."/>
            <person name="Cockerton H.M."/>
            <person name="Sreenivasaprasad S."/>
            <person name="Woodhall J.W."/>
            <person name="Lane C.R."/>
            <person name="Harrison R.J."/>
            <person name="Clarkson J.P."/>
        </authorList>
    </citation>
    <scope>NUCLEOTIDE SEQUENCE [LARGE SCALE GENOMIC DNA]</scope>
    <source>
        <strain evidence="3">FERA 1082</strain>
    </source>
</reference>
<evidence type="ECO:0000256" key="1">
    <source>
        <dbReference type="SAM" id="MobiDB-lite"/>
    </source>
</evidence>
<proteinExistence type="predicted"/>
<organism evidence="2 3">
    <name type="scientific">Alternaria tenuissima</name>
    <dbReference type="NCBI Taxonomy" id="119927"/>
    <lineage>
        <taxon>Eukaryota</taxon>
        <taxon>Fungi</taxon>
        <taxon>Dikarya</taxon>
        <taxon>Ascomycota</taxon>
        <taxon>Pezizomycotina</taxon>
        <taxon>Dothideomycetes</taxon>
        <taxon>Pleosporomycetidae</taxon>
        <taxon>Pleosporales</taxon>
        <taxon>Pleosporineae</taxon>
        <taxon>Pleosporaceae</taxon>
        <taxon>Alternaria</taxon>
        <taxon>Alternaria sect. Alternaria</taxon>
        <taxon>Alternaria alternata complex</taxon>
    </lineage>
</organism>
<evidence type="ECO:0000313" key="3">
    <source>
        <dbReference type="Proteomes" id="UP000292402"/>
    </source>
</evidence>
<protein>
    <submittedName>
        <fullName evidence="2">Uncharacterized protein</fullName>
    </submittedName>
</protein>
<comment type="caution">
    <text evidence="2">The sequence shown here is derived from an EMBL/GenBank/DDBJ whole genome shotgun (WGS) entry which is preliminary data.</text>
</comment>
<gene>
    <name evidence="2" type="ORF">AA0114_g5712</name>
</gene>